<dbReference type="EMBL" id="JAWJWE010000001">
    <property type="protein sequence ID" value="KAK6645602.1"/>
    <property type="molecule type" value="Genomic_DNA"/>
</dbReference>
<dbReference type="Proteomes" id="UP001372834">
    <property type="component" value="Unassembled WGS sequence"/>
</dbReference>
<sequence>DGKMETQREKRKESDAGDKQSDYRHLKEEKETPEPMREREREREKEKDQI</sequence>
<accession>A0AAN8SEZ6</accession>
<organism evidence="2 3">
    <name type="scientific">Polyplax serrata</name>
    <name type="common">Common mouse louse</name>
    <dbReference type="NCBI Taxonomy" id="468196"/>
    <lineage>
        <taxon>Eukaryota</taxon>
        <taxon>Metazoa</taxon>
        <taxon>Ecdysozoa</taxon>
        <taxon>Arthropoda</taxon>
        <taxon>Hexapoda</taxon>
        <taxon>Insecta</taxon>
        <taxon>Pterygota</taxon>
        <taxon>Neoptera</taxon>
        <taxon>Paraneoptera</taxon>
        <taxon>Psocodea</taxon>
        <taxon>Troctomorpha</taxon>
        <taxon>Phthiraptera</taxon>
        <taxon>Anoplura</taxon>
        <taxon>Polyplacidae</taxon>
        <taxon>Polyplax</taxon>
    </lineage>
</organism>
<dbReference type="AlphaFoldDB" id="A0AAN8SEZ6"/>
<feature type="region of interest" description="Disordered" evidence="1">
    <location>
        <begin position="1"/>
        <end position="50"/>
    </location>
</feature>
<protein>
    <submittedName>
        <fullName evidence="2">Uncharacterized protein</fullName>
    </submittedName>
</protein>
<proteinExistence type="predicted"/>
<name>A0AAN8SEZ6_POLSC</name>
<feature type="non-terminal residue" evidence="2">
    <location>
        <position position="1"/>
    </location>
</feature>
<evidence type="ECO:0000256" key="1">
    <source>
        <dbReference type="SAM" id="MobiDB-lite"/>
    </source>
</evidence>
<evidence type="ECO:0000313" key="3">
    <source>
        <dbReference type="Proteomes" id="UP001372834"/>
    </source>
</evidence>
<evidence type="ECO:0000313" key="2">
    <source>
        <dbReference type="EMBL" id="KAK6645602.1"/>
    </source>
</evidence>
<reference evidence="2 3" key="1">
    <citation type="submission" date="2023-10" db="EMBL/GenBank/DDBJ databases">
        <title>Genomes of two closely related lineages of the louse Polyplax serrata with different host specificities.</title>
        <authorList>
            <person name="Martinu J."/>
            <person name="Tarabai H."/>
            <person name="Stefka J."/>
            <person name="Hypsa V."/>
        </authorList>
    </citation>
    <scope>NUCLEOTIDE SEQUENCE [LARGE SCALE GENOMIC DNA]</scope>
    <source>
        <strain evidence="2">HR10_N</strain>
    </source>
</reference>
<comment type="caution">
    <text evidence="2">The sequence shown here is derived from an EMBL/GenBank/DDBJ whole genome shotgun (WGS) entry which is preliminary data.</text>
</comment>
<gene>
    <name evidence="2" type="ORF">RUM43_001882</name>
</gene>